<gene>
    <name evidence="6" type="ORF">ACFFJH_15875</name>
</gene>
<evidence type="ECO:0000313" key="7">
    <source>
        <dbReference type="Proteomes" id="UP001589844"/>
    </source>
</evidence>
<sequence>MRTFTVTDLLHSQVSAQAQKLVRISQKLVKQRSQWPTQLIYLLCIYTLLAAAPTFAQESAASSAEPIVPTTLTTQTVQHRLQSLASHLSSSPNKAHPKICLVLSGGGARGFAHIGVLKQLEALRIPIDCIAGTSMGAVVGGLYASGLSAKEIEERLIKLKLNDIALDRVERRYLPHALREEDKQYPLGATMGLSADGVRLPTGAVQATQFLELFHNWTAHLKSDVAFDDLPIPFRAVATNLESGKMVVFDKGPLHLAIRASMAAPGVFSPVELDGKLLVDGGLVRNLPVDIARNMGADVIIAVNIGTPLLPRSNLSSLINVSQQMVNILTEQNVEQQKALLTSKDILIEPNLGNVSFMDFARSTEAINIGNDAAAAITPQLSQFSVTLEHYAVHRQRAAGVELPAIKIGFVDIASNGIIPSDEIRRQVDIVEGINYSAEEINLKLAKLNITREYDGISHELIQRDGKYGVRVNANERKWGPHFLRFGLALSSGFEGIGGFQLQVGHRRPWLSDSGLEWRNDIQFGNALGLRTELRQPLSRVNGVLLAPYFDIKNNVRNLYEGDTRVAEYNFKHEKTGVDLVGEIGERGNLGEYRFGLVANQYRIRPKLGALQVITGGGNPTVVTLPRVDLQQAGLKSSFVIDQLSDAAFPRYGYEIGSELFLGINRGGDKYREFSFNTTWAQSVDSHSINLKFNGAGLFLSNKDVRGIGSTLGGFQQLSAYQPDQFAGDFMLYASATYLYRALKFDLAGQSLFMGSSLEFGNVWNQGKDISFNNTRKSLSLFTGFNSFMGPMYFGVAIAPSGVKNIFFQVGRQ</sequence>
<keyword evidence="1 4" id="KW-0378">Hydrolase</keyword>
<evidence type="ECO:0000313" key="6">
    <source>
        <dbReference type="EMBL" id="MFC0351299.1"/>
    </source>
</evidence>
<organism evidence="6 7">
    <name type="scientific">Undibacterium danionis</name>
    <dbReference type="NCBI Taxonomy" id="1812100"/>
    <lineage>
        <taxon>Bacteria</taxon>
        <taxon>Pseudomonadati</taxon>
        <taxon>Pseudomonadota</taxon>
        <taxon>Betaproteobacteria</taxon>
        <taxon>Burkholderiales</taxon>
        <taxon>Oxalobacteraceae</taxon>
        <taxon>Undibacterium</taxon>
    </lineage>
</organism>
<feature type="short sequence motif" description="GXSXG" evidence="4">
    <location>
        <begin position="132"/>
        <end position="136"/>
    </location>
</feature>
<keyword evidence="7" id="KW-1185">Reference proteome</keyword>
<feature type="active site" description="Nucleophile" evidence="4">
    <location>
        <position position="134"/>
    </location>
</feature>
<dbReference type="InterPro" id="IPR002641">
    <property type="entry name" value="PNPLA_dom"/>
</dbReference>
<feature type="short sequence motif" description="DGA/G" evidence="4">
    <location>
        <begin position="280"/>
        <end position="282"/>
    </location>
</feature>
<dbReference type="PROSITE" id="PS51635">
    <property type="entry name" value="PNPLA"/>
    <property type="match status" value="1"/>
</dbReference>
<keyword evidence="3 4" id="KW-0443">Lipid metabolism</keyword>
<evidence type="ECO:0000259" key="5">
    <source>
        <dbReference type="PROSITE" id="PS51635"/>
    </source>
</evidence>
<evidence type="ECO:0000256" key="1">
    <source>
        <dbReference type="ARBA" id="ARBA00022801"/>
    </source>
</evidence>
<accession>A0ABV6IK81</accession>
<dbReference type="CDD" id="cd07205">
    <property type="entry name" value="Pat_PNPLA6_PNPLA7_NTE1_like"/>
    <property type="match status" value="1"/>
</dbReference>
<feature type="active site" description="Proton acceptor" evidence="4">
    <location>
        <position position="280"/>
    </location>
</feature>
<feature type="short sequence motif" description="GXGXXG" evidence="4">
    <location>
        <begin position="105"/>
        <end position="110"/>
    </location>
</feature>
<dbReference type="Pfam" id="PF01734">
    <property type="entry name" value="Patatin"/>
    <property type="match status" value="1"/>
</dbReference>
<comment type="caution">
    <text evidence="6">The sequence shown here is derived from an EMBL/GenBank/DDBJ whole genome shotgun (WGS) entry which is preliminary data.</text>
</comment>
<evidence type="ECO:0000256" key="4">
    <source>
        <dbReference type="PROSITE-ProRule" id="PRU01161"/>
    </source>
</evidence>
<keyword evidence="2 4" id="KW-0442">Lipid degradation</keyword>
<dbReference type="SUPFAM" id="SSF52151">
    <property type="entry name" value="FabD/lysophospholipase-like"/>
    <property type="match status" value="1"/>
</dbReference>
<protein>
    <submittedName>
        <fullName evidence="6">Patatin-like phospholipase family protein</fullName>
    </submittedName>
</protein>
<reference evidence="6 7" key="1">
    <citation type="submission" date="2024-09" db="EMBL/GenBank/DDBJ databases">
        <authorList>
            <person name="Sun Q."/>
            <person name="Mori K."/>
        </authorList>
    </citation>
    <scope>NUCLEOTIDE SEQUENCE [LARGE SCALE GENOMIC DNA]</scope>
    <source>
        <strain evidence="6 7">CCM 8677</strain>
    </source>
</reference>
<feature type="domain" description="PNPLA" evidence="5">
    <location>
        <begin position="101"/>
        <end position="293"/>
    </location>
</feature>
<dbReference type="PANTHER" id="PTHR14226">
    <property type="entry name" value="NEUROPATHY TARGET ESTERASE/SWISS CHEESE D.MELANOGASTER"/>
    <property type="match status" value="1"/>
</dbReference>
<proteinExistence type="predicted"/>
<evidence type="ECO:0000256" key="3">
    <source>
        <dbReference type="ARBA" id="ARBA00023098"/>
    </source>
</evidence>
<dbReference type="InterPro" id="IPR050301">
    <property type="entry name" value="NTE"/>
</dbReference>
<dbReference type="PANTHER" id="PTHR14226:SF29">
    <property type="entry name" value="NEUROPATHY TARGET ESTERASE SWS"/>
    <property type="match status" value="1"/>
</dbReference>
<dbReference type="RefSeq" id="WP_390213909.1">
    <property type="nucleotide sequence ID" value="NZ_JBHLXJ010000016.1"/>
</dbReference>
<dbReference type="EMBL" id="JBHLXJ010000016">
    <property type="protein sequence ID" value="MFC0351299.1"/>
    <property type="molecule type" value="Genomic_DNA"/>
</dbReference>
<name>A0ABV6IK81_9BURK</name>
<dbReference type="Proteomes" id="UP001589844">
    <property type="component" value="Unassembled WGS sequence"/>
</dbReference>
<dbReference type="Gene3D" id="3.40.1090.10">
    <property type="entry name" value="Cytosolic phospholipase A2 catalytic domain"/>
    <property type="match status" value="2"/>
</dbReference>
<dbReference type="InterPro" id="IPR016035">
    <property type="entry name" value="Acyl_Trfase/lysoPLipase"/>
</dbReference>
<evidence type="ECO:0000256" key="2">
    <source>
        <dbReference type="ARBA" id="ARBA00022963"/>
    </source>
</evidence>